<keyword evidence="1" id="KW-0472">Membrane</keyword>
<evidence type="ECO:0000313" key="2">
    <source>
        <dbReference type="EMBL" id="KMZ99261.1"/>
    </source>
</evidence>
<feature type="transmembrane region" description="Helical" evidence="1">
    <location>
        <begin position="208"/>
        <end position="230"/>
    </location>
</feature>
<dbReference type="Proteomes" id="UP000053239">
    <property type="component" value="Unassembled WGS sequence"/>
</dbReference>
<evidence type="ECO:0000313" key="3">
    <source>
        <dbReference type="Proteomes" id="UP000053239"/>
    </source>
</evidence>
<protein>
    <submittedName>
        <fullName evidence="2">Uncharacterized protein</fullName>
    </submittedName>
</protein>
<accession>A0A0J9TV63</accession>
<dbReference type="EMBL" id="KQ235419">
    <property type="protein sequence ID" value="KMZ99261.1"/>
    <property type="molecule type" value="Genomic_DNA"/>
</dbReference>
<proteinExistence type="predicted"/>
<gene>
    <name evidence="2" type="ORF">PVNG_02144</name>
</gene>
<dbReference type="AlphaFoldDB" id="A0A0J9TV63"/>
<keyword evidence="1" id="KW-1133">Transmembrane helix</keyword>
<organism evidence="2 3">
    <name type="scientific">Plasmodium vivax North Korean</name>
    <dbReference type="NCBI Taxonomy" id="1035514"/>
    <lineage>
        <taxon>Eukaryota</taxon>
        <taxon>Sar</taxon>
        <taxon>Alveolata</taxon>
        <taxon>Apicomplexa</taxon>
        <taxon>Aconoidasida</taxon>
        <taxon>Haemosporida</taxon>
        <taxon>Plasmodiidae</taxon>
        <taxon>Plasmodium</taxon>
        <taxon>Plasmodium (Plasmodium)</taxon>
    </lineage>
</organism>
<sequence length="237" mass="27184">MINNPNGKSNYKDLCRTTVVDIMHLDESYVDVCSVFKGALKLFSGGAGKYEKNIYCGYMNYWLNQQLKSSINPICDTNTFFTTMINNDTENYTTLNNCKGEIYNMEEPEFNNIYVLDNMYKNLNEYKAKMKTRHGEACENAKECSRLYNSIIGKCVKEKTSSLCNELSNINSKIKKEGWMKEGNNVCGDILPLLSAEEAYELNGKSTFFINIISISVIMVGMIFIFLIFYKVNKHFI</sequence>
<reference evidence="2 3" key="1">
    <citation type="submission" date="2011-09" db="EMBL/GenBank/DDBJ databases">
        <title>The Genome Sequence of Plasmodium vivax North Korean.</title>
        <authorList>
            <consortium name="The Broad Institute Genome Sequencing Platform"/>
            <consortium name="The Broad Institute Genome Sequencing Center for Infectious Disease"/>
            <person name="Neafsey D."/>
            <person name="Carlton J."/>
            <person name="Barnwell J."/>
            <person name="Collins W."/>
            <person name="Escalante A."/>
            <person name="Mullikin J."/>
            <person name="Saul A."/>
            <person name="Guigo R."/>
            <person name="Camara F."/>
            <person name="Young S.K."/>
            <person name="Zeng Q."/>
            <person name="Gargeya S."/>
            <person name="Fitzgerald M."/>
            <person name="Haas B."/>
            <person name="Abouelleil A."/>
            <person name="Alvarado L."/>
            <person name="Arachchi H.M."/>
            <person name="Berlin A."/>
            <person name="Brown A."/>
            <person name="Chapman S.B."/>
            <person name="Chen Z."/>
            <person name="Dunbar C."/>
            <person name="Freedman E."/>
            <person name="Gearin G."/>
            <person name="Gellesch M."/>
            <person name="Goldberg J."/>
            <person name="Griggs A."/>
            <person name="Gujja S."/>
            <person name="Heiman D."/>
            <person name="Howarth C."/>
            <person name="Larson L."/>
            <person name="Lui A."/>
            <person name="MacDonald P.J.P."/>
            <person name="Montmayeur A."/>
            <person name="Murphy C."/>
            <person name="Neiman D."/>
            <person name="Pearson M."/>
            <person name="Priest M."/>
            <person name="Roberts A."/>
            <person name="Saif S."/>
            <person name="Shea T."/>
            <person name="Shenoy N."/>
            <person name="Sisk P."/>
            <person name="Stolte C."/>
            <person name="Sykes S."/>
            <person name="Wortman J."/>
            <person name="Nusbaum C."/>
            <person name="Birren B."/>
        </authorList>
    </citation>
    <scope>NUCLEOTIDE SEQUENCE [LARGE SCALE GENOMIC DNA]</scope>
    <source>
        <strain evidence="2 3">North Korean</strain>
    </source>
</reference>
<name>A0A0J9TV63_PLAVI</name>
<keyword evidence="1" id="KW-0812">Transmembrane</keyword>
<dbReference type="OrthoDB" id="10297805at2759"/>
<evidence type="ECO:0000256" key="1">
    <source>
        <dbReference type="SAM" id="Phobius"/>
    </source>
</evidence>